<evidence type="ECO:0008006" key="3">
    <source>
        <dbReference type="Google" id="ProtNLM"/>
    </source>
</evidence>
<sequence>MQPRICGPDTPHASHLSPEALYVLEDSRDPGLDFTSQSSQITLFASGTSHPCQPPFTLLPVSCSPRICGPDTPRAGHLSPEALYVSEDIWIQFGFLLSGVPAAQGGAWGHAGQHDVPADVLCGVCNHGVRAGRNGGASFLLGGMRALVHNMDAVFILVRWWASRFPEEYEQVALLGDPSRAPSAAIQLGKTTRTKSMGLS</sequence>
<comment type="caution">
    <text evidence="1">The sequence shown here is derived from an EMBL/GenBank/DDBJ whole genome shotgun (WGS) entry which is preliminary data.</text>
</comment>
<name>A0ABQ7G2F1_DUNSA</name>
<keyword evidence="2" id="KW-1185">Reference proteome</keyword>
<gene>
    <name evidence="1" type="ORF">DUNSADRAFT_17091</name>
</gene>
<dbReference type="EMBL" id="MU070248">
    <property type="protein sequence ID" value="KAF5828774.1"/>
    <property type="molecule type" value="Genomic_DNA"/>
</dbReference>
<dbReference type="Proteomes" id="UP000815325">
    <property type="component" value="Unassembled WGS sequence"/>
</dbReference>
<accession>A0ABQ7G2F1</accession>
<organism evidence="1 2">
    <name type="scientific">Dunaliella salina</name>
    <name type="common">Green alga</name>
    <name type="synonym">Protococcus salinus</name>
    <dbReference type="NCBI Taxonomy" id="3046"/>
    <lineage>
        <taxon>Eukaryota</taxon>
        <taxon>Viridiplantae</taxon>
        <taxon>Chlorophyta</taxon>
        <taxon>core chlorophytes</taxon>
        <taxon>Chlorophyceae</taxon>
        <taxon>CS clade</taxon>
        <taxon>Chlamydomonadales</taxon>
        <taxon>Dunaliellaceae</taxon>
        <taxon>Dunaliella</taxon>
    </lineage>
</organism>
<evidence type="ECO:0000313" key="1">
    <source>
        <dbReference type="EMBL" id="KAF5828774.1"/>
    </source>
</evidence>
<proteinExistence type="predicted"/>
<protein>
    <recommendedName>
        <fullName evidence="3">Encoded protein</fullName>
    </recommendedName>
</protein>
<evidence type="ECO:0000313" key="2">
    <source>
        <dbReference type="Proteomes" id="UP000815325"/>
    </source>
</evidence>
<reference evidence="1" key="1">
    <citation type="submission" date="2017-08" db="EMBL/GenBank/DDBJ databases">
        <authorList>
            <person name="Polle J.E."/>
            <person name="Barry K."/>
            <person name="Cushman J."/>
            <person name="Schmutz J."/>
            <person name="Tran D."/>
            <person name="Hathwaick L.T."/>
            <person name="Yim W.C."/>
            <person name="Jenkins J."/>
            <person name="Mckie-Krisberg Z.M."/>
            <person name="Prochnik S."/>
            <person name="Lindquist E."/>
            <person name="Dockter R.B."/>
            <person name="Adam C."/>
            <person name="Molina H."/>
            <person name="Bunkerborg J."/>
            <person name="Jin E."/>
            <person name="Buchheim M."/>
            <person name="Magnuson J."/>
        </authorList>
    </citation>
    <scope>NUCLEOTIDE SEQUENCE</scope>
    <source>
        <strain evidence="1">CCAP 19/18</strain>
    </source>
</reference>